<dbReference type="Ensembl" id="ENSSORT00005013077.1">
    <property type="protein sequence ID" value="ENSSORP00005012680.1"/>
    <property type="gene ID" value="ENSSORG00005006633.1"/>
</dbReference>
<evidence type="ECO:0000259" key="1">
    <source>
        <dbReference type="Pfam" id="PF13472"/>
    </source>
</evidence>
<dbReference type="InterPro" id="IPR013830">
    <property type="entry name" value="SGNH_hydro"/>
</dbReference>
<dbReference type="Gene3D" id="3.40.50.12700">
    <property type="match status" value="1"/>
</dbReference>
<gene>
    <name evidence="2" type="primary">LOC115425196</name>
</gene>
<keyword evidence="3" id="KW-1185">Reference proteome</keyword>
<accession>A0A672Z780</accession>
<dbReference type="Pfam" id="PF13472">
    <property type="entry name" value="Lipase_GDSL_2"/>
    <property type="match status" value="1"/>
</dbReference>
<reference evidence="2" key="2">
    <citation type="submission" date="2025-08" db="UniProtKB">
        <authorList>
            <consortium name="Ensembl"/>
        </authorList>
    </citation>
    <scope>IDENTIFICATION</scope>
</reference>
<sequence length="295" mass="32418">MASPLPSPSSRLFCSVCCMYSELPASFTEDRSSCRKCSLVSGLEARVSELEARLCTLEAKAKPSYTQVAAGTAGRACSSRNVSVVSPPASPVQPGETRDGFVTVRGKRSAKRKNLVHQQLPVCNRFDPLSDTPAEPDTLVIGSSIVRDVKLPAVSVRCYPGARVGDIEGNLRLLQQSRTRFRRIVIHAGGNDARRRQSEVLKLNVASVCKLARSMADTVVFSGPLPNLVNDEMYSRFSSFNRWLSRWCPENDIVFIDNWRAFWGKPGLIRRDGVHPTWEGACLLAHNLAASLCLP</sequence>
<dbReference type="InParanoid" id="A0A672Z780"/>
<protein>
    <recommendedName>
        <fullName evidence="1">SGNH hydrolase-type esterase domain-containing protein</fullName>
    </recommendedName>
</protein>
<dbReference type="Proteomes" id="UP000472271">
    <property type="component" value="Chromosome 9"/>
</dbReference>
<feature type="domain" description="SGNH hydrolase-type esterase" evidence="1">
    <location>
        <begin position="152"/>
        <end position="280"/>
    </location>
</feature>
<evidence type="ECO:0000313" key="3">
    <source>
        <dbReference type="Proteomes" id="UP000472271"/>
    </source>
</evidence>
<organism evidence="2 3">
    <name type="scientific">Sphaeramia orbicularis</name>
    <name type="common">orbiculate cardinalfish</name>
    <dbReference type="NCBI Taxonomy" id="375764"/>
    <lineage>
        <taxon>Eukaryota</taxon>
        <taxon>Metazoa</taxon>
        <taxon>Chordata</taxon>
        <taxon>Craniata</taxon>
        <taxon>Vertebrata</taxon>
        <taxon>Euteleostomi</taxon>
        <taxon>Actinopterygii</taxon>
        <taxon>Neopterygii</taxon>
        <taxon>Teleostei</taxon>
        <taxon>Neoteleostei</taxon>
        <taxon>Acanthomorphata</taxon>
        <taxon>Gobiaria</taxon>
        <taxon>Kurtiformes</taxon>
        <taxon>Apogonoidei</taxon>
        <taxon>Apogonidae</taxon>
        <taxon>Apogoninae</taxon>
        <taxon>Sphaeramia</taxon>
    </lineage>
</organism>
<dbReference type="SUPFAM" id="SSF52266">
    <property type="entry name" value="SGNH hydrolase"/>
    <property type="match status" value="1"/>
</dbReference>
<name>A0A672Z780_9TELE</name>
<proteinExistence type="predicted"/>
<reference evidence="2" key="1">
    <citation type="submission" date="2019-06" db="EMBL/GenBank/DDBJ databases">
        <authorList>
            <consortium name="Wellcome Sanger Institute Data Sharing"/>
        </authorList>
    </citation>
    <scope>NUCLEOTIDE SEQUENCE [LARGE SCALE GENOMIC DNA]</scope>
</reference>
<evidence type="ECO:0000313" key="2">
    <source>
        <dbReference type="Ensembl" id="ENSSORP00005012680.1"/>
    </source>
</evidence>
<dbReference type="Gene3D" id="3.40.50.12690">
    <property type="match status" value="1"/>
</dbReference>
<reference evidence="2" key="3">
    <citation type="submission" date="2025-09" db="UniProtKB">
        <authorList>
            <consortium name="Ensembl"/>
        </authorList>
    </citation>
    <scope>IDENTIFICATION</scope>
</reference>
<dbReference type="AlphaFoldDB" id="A0A672Z780"/>